<evidence type="ECO:0000313" key="10">
    <source>
        <dbReference type="Proteomes" id="UP000183971"/>
    </source>
</evidence>
<keyword evidence="6 8" id="KW-0472">Membrane</keyword>
<feature type="transmembrane region" description="Helical" evidence="8">
    <location>
        <begin position="12"/>
        <end position="33"/>
    </location>
</feature>
<dbReference type="RefSeq" id="XP_031077047.1">
    <property type="nucleotide sequence ID" value="XM_031226519.1"/>
</dbReference>
<evidence type="ECO:0000313" key="9">
    <source>
        <dbReference type="EMBL" id="CZR36454.1"/>
    </source>
</evidence>
<feature type="transmembrane region" description="Helical" evidence="8">
    <location>
        <begin position="367"/>
        <end position="388"/>
    </location>
</feature>
<comment type="subcellular location">
    <subcellularLocation>
        <location evidence="1">Membrane</location>
    </subcellularLocation>
</comment>
<dbReference type="InterPro" id="IPR029044">
    <property type="entry name" value="Nucleotide-diphossugar_trans"/>
</dbReference>
<sequence>MGFKLQAAGPGAIVSIVLLSMVLVIRITGFFVLQYGRWKYQHFEGRLNGSKKISVIFTIRNSKDPNLIDYVWAILKNKPEQLLITTNNRKAQHRVDGKLQGLRFAYSDTKISVGAVNEPNRRREIAHALDSVNTPFTVLTDQGVHWPEGFLKSAMTPCENHRVGCVTVPMMARKRDGIWGSALNALDSSILFTGSPIIFRTKLTAQPRFKQQFEVEPCLNRRHGVHKADEYLFFNRYLLQEEAPREEPCLVIFQDTPEATVLVDRPSIAEFISEYLRMTRNLWRLSRVMIRGKERNQYPCAFLLTHLSSFVSFPLMYEILFFLLVHFTVHLGDDEWAAWIIFGYSLTFFLTVVGAQIIRRFVVGGDYGFGIVTPNMAVLVGYPAYYILGLLRLVALATACKADIELISEDEIKVRVGDPEALRYSVHGAEEARTDIDEPPWIPECMELERPRRVLRPLRDFPLYVIEE</sequence>
<evidence type="ECO:0000256" key="1">
    <source>
        <dbReference type="ARBA" id="ARBA00004370"/>
    </source>
</evidence>
<name>A0A1L7V8H6_FUSPR</name>
<dbReference type="GeneID" id="42048171"/>
<keyword evidence="10" id="KW-1185">Reference proteome</keyword>
<keyword evidence="3" id="KW-0808">Transferase</keyword>
<keyword evidence="5 8" id="KW-1133">Transmembrane helix</keyword>
<evidence type="ECO:0000256" key="7">
    <source>
        <dbReference type="ARBA" id="ARBA00023180"/>
    </source>
</evidence>
<keyword evidence="4 8" id="KW-0812">Transmembrane</keyword>
<evidence type="ECO:0000256" key="8">
    <source>
        <dbReference type="SAM" id="Phobius"/>
    </source>
</evidence>
<dbReference type="AlphaFoldDB" id="A0A1L7V8H6"/>
<dbReference type="InterPro" id="IPR052427">
    <property type="entry name" value="Glycosyltrans_GT2/GT47"/>
</dbReference>
<keyword evidence="7" id="KW-0325">Glycoprotein</keyword>
<dbReference type="Proteomes" id="UP000183971">
    <property type="component" value="Unassembled WGS sequence"/>
</dbReference>
<feature type="transmembrane region" description="Helical" evidence="8">
    <location>
        <begin position="301"/>
        <end position="324"/>
    </location>
</feature>
<proteinExistence type="predicted"/>
<organism evidence="9 10">
    <name type="scientific">Fusarium proliferatum (strain ET1)</name>
    <name type="common">Orchid endophyte fungus</name>
    <dbReference type="NCBI Taxonomy" id="1227346"/>
    <lineage>
        <taxon>Eukaryota</taxon>
        <taxon>Fungi</taxon>
        <taxon>Dikarya</taxon>
        <taxon>Ascomycota</taxon>
        <taxon>Pezizomycotina</taxon>
        <taxon>Sordariomycetes</taxon>
        <taxon>Hypocreomycetidae</taxon>
        <taxon>Hypocreales</taxon>
        <taxon>Nectriaceae</taxon>
        <taxon>Fusarium</taxon>
        <taxon>Fusarium fujikuroi species complex</taxon>
    </lineage>
</organism>
<evidence type="ECO:0000256" key="3">
    <source>
        <dbReference type="ARBA" id="ARBA00022679"/>
    </source>
</evidence>
<evidence type="ECO:0000256" key="2">
    <source>
        <dbReference type="ARBA" id="ARBA00022676"/>
    </source>
</evidence>
<dbReference type="SUPFAM" id="SSF53448">
    <property type="entry name" value="Nucleotide-diphospho-sugar transferases"/>
    <property type="match status" value="1"/>
</dbReference>
<reference evidence="10" key="1">
    <citation type="journal article" date="2016" name="Genome Biol. Evol.">
        <title>Comparative 'omics' of the Fusarium fujikuroi species complex highlights differences in genetic potential and metabolite synthesis.</title>
        <authorList>
            <person name="Niehaus E.-M."/>
            <person name="Muensterkoetter M."/>
            <person name="Proctor R.H."/>
            <person name="Brown D.W."/>
            <person name="Sharon A."/>
            <person name="Idan Y."/>
            <person name="Oren-Young L."/>
            <person name="Sieber C.M."/>
            <person name="Novak O."/>
            <person name="Pencik A."/>
            <person name="Tarkowska D."/>
            <person name="Hromadova K."/>
            <person name="Freeman S."/>
            <person name="Maymon M."/>
            <person name="Elazar M."/>
            <person name="Youssef S.A."/>
            <person name="El-Shabrawy E.S.M."/>
            <person name="Shalaby A.B.A."/>
            <person name="Houterman P."/>
            <person name="Brock N.L."/>
            <person name="Burkhardt I."/>
            <person name="Tsavkelova E.A."/>
            <person name="Dickschat J.S."/>
            <person name="Galuszka P."/>
            <person name="Gueldener U."/>
            <person name="Tudzynski B."/>
        </authorList>
    </citation>
    <scope>NUCLEOTIDE SEQUENCE [LARGE SCALE GENOMIC DNA]</scope>
    <source>
        <strain evidence="10">ET1</strain>
    </source>
</reference>
<keyword evidence="2" id="KW-0328">Glycosyltransferase</keyword>
<dbReference type="VEuPathDB" id="FungiDB:FPRO_03286"/>
<dbReference type="GO" id="GO:0016020">
    <property type="term" value="C:membrane"/>
    <property type="evidence" value="ECO:0007669"/>
    <property type="project" value="UniProtKB-SubCell"/>
</dbReference>
<accession>A0A1L7V8H6</accession>
<dbReference type="PANTHER" id="PTHR47844:SF1">
    <property type="entry name" value="EXOSTOSIN-LIKE 2"/>
    <property type="match status" value="1"/>
</dbReference>
<evidence type="ECO:0000256" key="4">
    <source>
        <dbReference type="ARBA" id="ARBA00022692"/>
    </source>
</evidence>
<evidence type="ECO:0000256" key="5">
    <source>
        <dbReference type="ARBA" id="ARBA00022989"/>
    </source>
</evidence>
<evidence type="ECO:0000256" key="6">
    <source>
        <dbReference type="ARBA" id="ARBA00023136"/>
    </source>
</evidence>
<feature type="transmembrane region" description="Helical" evidence="8">
    <location>
        <begin position="336"/>
        <end position="355"/>
    </location>
</feature>
<gene>
    <name evidence="9" type="ORF">FPRO_03286</name>
</gene>
<evidence type="ECO:0008006" key="11">
    <source>
        <dbReference type="Google" id="ProtNLM"/>
    </source>
</evidence>
<protein>
    <recommendedName>
        <fullName evidence="11">Ceramide glucosyltransferase</fullName>
    </recommendedName>
</protein>
<dbReference type="GO" id="GO:0016757">
    <property type="term" value="F:glycosyltransferase activity"/>
    <property type="evidence" value="ECO:0007669"/>
    <property type="project" value="UniProtKB-KW"/>
</dbReference>
<dbReference type="EMBL" id="FJOF01000002">
    <property type="protein sequence ID" value="CZR36454.1"/>
    <property type="molecule type" value="Genomic_DNA"/>
</dbReference>
<comment type="caution">
    <text evidence="9">The sequence shown here is derived from an EMBL/GenBank/DDBJ whole genome shotgun (WGS) entry which is preliminary data.</text>
</comment>
<dbReference type="PANTHER" id="PTHR47844">
    <property type="entry name" value="SYNTHASE CPS1, PUTATIVE (AFU_ORTHOLOGUE AFUA_7G02500)-RELATED"/>
    <property type="match status" value="1"/>
</dbReference>